<feature type="domain" description="Trafficking protein particle complex subunit 13 middle" evidence="3">
    <location>
        <begin position="193"/>
        <end position="327"/>
    </location>
</feature>
<dbReference type="PANTHER" id="PTHR13134:SF3">
    <property type="entry name" value="TRAFFICKING PROTEIN PARTICLE COMPLEX SUBUNIT 13"/>
    <property type="match status" value="1"/>
</dbReference>
<feature type="compositionally biased region" description="Pro residues" evidence="1">
    <location>
        <begin position="376"/>
        <end position="389"/>
    </location>
</feature>
<protein>
    <submittedName>
        <fullName evidence="4">DUF974-domain-containing protein</fullName>
    </submittedName>
</protein>
<evidence type="ECO:0000313" key="5">
    <source>
        <dbReference type="Proteomes" id="UP000807342"/>
    </source>
</evidence>
<feature type="region of interest" description="Disordered" evidence="1">
    <location>
        <begin position="491"/>
        <end position="549"/>
    </location>
</feature>
<dbReference type="InterPro" id="IPR055429">
    <property type="entry name" value="TRAPPC13_M"/>
</dbReference>
<feature type="region of interest" description="Disordered" evidence="1">
    <location>
        <begin position="328"/>
        <end position="393"/>
    </location>
</feature>
<organism evidence="4 5">
    <name type="scientific">Macrolepiota fuliginosa MF-IS2</name>
    <dbReference type="NCBI Taxonomy" id="1400762"/>
    <lineage>
        <taxon>Eukaryota</taxon>
        <taxon>Fungi</taxon>
        <taxon>Dikarya</taxon>
        <taxon>Basidiomycota</taxon>
        <taxon>Agaricomycotina</taxon>
        <taxon>Agaricomycetes</taxon>
        <taxon>Agaricomycetidae</taxon>
        <taxon>Agaricales</taxon>
        <taxon>Agaricineae</taxon>
        <taxon>Agaricaceae</taxon>
        <taxon>Macrolepiota</taxon>
    </lineage>
</organism>
<evidence type="ECO:0000256" key="1">
    <source>
        <dbReference type="SAM" id="MobiDB-lite"/>
    </source>
</evidence>
<accession>A0A9P5XL12</accession>
<dbReference type="AlphaFoldDB" id="A0A9P5XL12"/>
<evidence type="ECO:0000259" key="3">
    <source>
        <dbReference type="Pfam" id="PF23647"/>
    </source>
</evidence>
<comment type="caution">
    <text evidence="4">The sequence shown here is derived from an EMBL/GenBank/DDBJ whole genome shotgun (WGS) entry which is preliminary data.</text>
</comment>
<name>A0A9P5XL12_9AGAR</name>
<feature type="compositionally biased region" description="Gly residues" evidence="1">
    <location>
        <begin position="577"/>
        <end position="589"/>
    </location>
</feature>
<feature type="compositionally biased region" description="Low complexity" evidence="1">
    <location>
        <begin position="491"/>
        <end position="533"/>
    </location>
</feature>
<dbReference type="OrthoDB" id="10250284at2759"/>
<evidence type="ECO:0000259" key="2">
    <source>
        <dbReference type="Pfam" id="PF06159"/>
    </source>
</evidence>
<reference evidence="4" key="1">
    <citation type="submission" date="2020-11" db="EMBL/GenBank/DDBJ databases">
        <authorList>
            <consortium name="DOE Joint Genome Institute"/>
            <person name="Ahrendt S."/>
            <person name="Riley R."/>
            <person name="Andreopoulos W."/>
            <person name="Labutti K."/>
            <person name="Pangilinan J."/>
            <person name="Ruiz-Duenas F.J."/>
            <person name="Barrasa J.M."/>
            <person name="Sanchez-Garcia M."/>
            <person name="Camarero S."/>
            <person name="Miyauchi S."/>
            <person name="Serrano A."/>
            <person name="Linde D."/>
            <person name="Babiker R."/>
            <person name="Drula E."/>
            <person name="Ayuso-Fernandez I."/>
            <person name="Pacheco R."/>
            <person name="Padilla G."/>
            <person name="Ferreira P."/>
            <person name="Barriuso J."/>
            <person name="Kellner H."/>
            <person name="Castanera R."/>
            <person name="Alfaro M."/>
            <person name="Ramirez L."/>
            <person name="Pisabarro A.G."/>
            <person name="Kuo A."/>
            <person name="Tritt A."/>
            <person name="Lipzen A."/>
            <person name="He G."/>
            <person name="Yan M."/>
            <person name="Ng V."/>
            <person name="Cullen D."/>
            <person name="Martin F."/>
            <person name="Rosso M.-N."/>
            <person name="Henrissat B."/>
            <person name="Hibbett D."/>
            <person name="Martinez A.T."/>
            <person name="Grigoriev I.V."/>
        </authorList>
    </citation>
    <scope>NUCLEOTIDE SEQUENCE</scope>
    <source>
        <strain evidence="4">MF-IS2</strain>
    </source>
</reference>
<dbReference type="EMBL" id="MU151067">
    <property type="protein sequence ID" value="KAF9452824.1"/>
    <property type="molecule type" value="Genomic_DNA"/>
</dbReference>
<dbReference type="Proteomes" id="UP000807342">
    <property type="component" value="Unassembled WGS sequence"/>
</dbReference>
<feature type="region of interest" description="Disordered" evidence="1">
    <location>
        <begin position="569"/>
        <end position="599"/>
    </location>
</feature>
<gene>
    <name evidence="4" type="ORF">P691DRAFT_756042</name>
</gene>
<sequence>MAVVDSPAHLLSLKVMRVSRPEVASAWQPFFSSSPHFSAYASASILSLQGNAPLQGHPKTLRDLTHASDILTLPSSFGTIQLGQTFSSCLCTNNEAPFSVDSIRIRIEMQTVTSKTLLFQTSEPEGRTLALGDTLECIVSHEIKELGQHVLACTVTYRLPPNIRPMPGASEDPHDPGLQTFRKFYKFIVTNPLAVKTKVHPVRSPTALLTPSEREKIFLEVHIQNVTQESMHFERLSFEPTDEWQVQDSNITDDGQSVFSGSLALMNPQDVRQYIFILSPTLTSAIRPLAVHLPGSIFPLGRLNIVWRSSYGEPGRLLTSMLTRRIPLINPGPPSSTTSQPQQQHSHPASAVPPYLKRGAPVPSRPQSPTPQSRPSTPPPRRPQSPAPVPQGQIAQQLGPSVVPTLEAHLTLRDSLPSPIKVEEPFTLPFTLHISTTTQGPANRTLLFAIQHVLPLPTASTPAVPIPPRIPTINTSGGPGTGYSTPRMTLSPTSTTLSHHSQIQSLTSQITQGSDVTSPRSSLSVLSSGFSTPTATSSRGTPGNPISPGAFNYTLARQKLLVASPREENPDFYATHGEGGTGDGEGLPGEEGSVTYPPPYPLNAASASVSSTAGVVVPVGASSFTLPPLTLTPRVIPPHPPAAPSLSMSAHTSHPSTSTIDSLDSEDQEREGGNQPRLYASHDFELTYVPLRVGYYNVGGVRILDLGEGGEISGQSSGFEIQPGGRLQGDKKKAQIIKEYDIVAEILVSS</sequence>
<dbReference type="InterPro" id="IPR010378">
    <property type="entry name" value="TRAPPC13"/>
</dbReference>
<dbReference type="Pfam" id="PF06159">
    <property type="entry name" value="TRAPPC13_N"/>
    <property type="match status" value="1"/>
</dbReference>
<feature type="domain" description="Trafficking protein particle complex subunit 13 N-terminal" evidence="2">
    <location>
        <begin position="9"/>
        <end position="189"/>
    </location>
</feature>
<dbReference type="Pfam" id="PF23647">
    <property type="entry name" value="TRAPPC13_M"/>
    <property type="match status" value="1"/>
</dbReference>
<dbReference type="GO" id="GO:1990072">
    <property type="term" value="C:TRAPPIII protein complex"/>
    <property type="evidence" value="ECO:0007669"/>
    <property type="project" value="TreeGrafter"/>
</dbReference>
<keyword evidence="5" id="KW-1185">Reference proteome</keyword>
<dbReference type="PANTHER" id="PTHR13134">
    <property type="entry name" value="TRAFFICKING PROTEIN PARTICLE COMPLEX SUBUNIT 13"/>
    <property type="match status" value="1"/>
</dbReference>
<feature type="compositionally biased region" description="Low complexity" evidence="1">
    <location>
        <begin position="335"/>
        <end position="348"/>
    </location>
</feature>
<evidence type="ECO:0000313" key="4">
    <source>
        <dbReference type="EMBL" id="KAF9452824.1"/>
    </source>
</evidence>
<feature type="compositionally biased region" description="Polar residues" evidence="1">
    <location>
        <begin position="651"/>
        <end position="662"/>
    </location>
</feature>
<dbReference type="InterPro" id="IPR055427">
    <property type="entry name" value="TRAPPC13_N"/>
</dbReference>
<proteinExistence type="predicted"/>
<feature type="region of interest" description="Disordered" evidence="1">
    <location>
        <begin position="635"/>
        <end position="678"/>
    </location>
</feature>